<reference evidence="4" key="1">
    <citation type="journal article" date="2022" name="Cell">
        <title>Design, construction, and in vivo augmentation of a complex gut microbiome.</title>
        <authorList>
            <person name="Cheng A.G."/>
            <person name="Ho P.Y."/>
            <person name="Aranda-Diaz A."/>
            <person name="Jain S."/>
            <person name="Yu F.B."/>
            <person name="Meng X."/>
            <person name="Wang M."/>
            <person name="Iakiviak M."/>
            <person name="Nagashima K."/>
            <person name="Zhao A."/>
            <person name="Murugkar P."/>
            <person name="Patil A."/>
            <person name="Atabakhsh K."/>
            <person name="Weakley A."/>
            <person name="Yan J."/>
            <person name="Brumbaugh A.R."/>
            <person name="Higginbottom S."/>
            <person name="Dimas A."/>
            <person name="Shiver A.L."/>
            <person name="Deutschbauer A."/>
            <person name="Neff N."/>
            <person name="Sonnenburg J.L."/>
            <person name="Huang K.C."/>
            <person name="Fischbach M.A."/>
        </authorList>
    </citation>
    <scope>NUCLEOTIDE SEQUENCE</scope>
    <source>
        <strain evidence="4">JC50</strain>
    </source>
</reference>
<dbReference type="Pfam" id="PF00534">
    <property type="entry name" value="Glycos_transf_1"/>
    <property type="match status" value="1"/>
</dbReference>
<feature type="domain" description="Glycosyl transferase family 1" evidence="2">
    <location>
        <begin position="185"/>
        <end position="336"/>
    </location>
</feature>
<organism evidence="4 5">
    <name type="scientific">Alistipes senegalensis JC50</name>
    <dbReference type="NCBI Taxonomy" id="1033732"/>
    <lineage>
        <taxon>Bacteria</taxon>
        <taxon>Pseudomonadati</taxon>
        <taxon>Bacteroidota</taxon>
        <taxon>Bacteroidia</taxon>
        <taxon>Bacteroidales</taxon>
        <taxon>Rikenellaceae</taxon>
        <taxon>Alistipes</taxon>
    </lineage>
</organism>
<dbReference type="SUPFAM" id="SSF53756">
    <property type="entry name" value="UDP-Glycosyltransferase/glycogen phosphorylase"/>
    <property type="match status" value="1"/>
</dbReference>
<feature type="domain" description="Glycosyltransferase subfamily 4-like N-terminal" evidence="3">
    <location>
        <begin position="14"/>
        <end position="173"/>
    </location>
</feature>
<evidence type="ECO:0000256" key="1">
    <source>
        <dbReference type="ARBA" id="ARBA00022679"/>
    </source>
</evidence>
<evidence type="ECO:0000259" key="3">
    <source>
        <dbReference type="Pfam" id="PF13439"/>
    </source>
</evidence>
<protein>
    <submittedName>
        <fullName evidence="4">Glycosyltransferase family 4 protein</fullName>
    </submittedName>
</protein>
<dbReference type="CDD" id="cd03809">
    <property type="entry name" value="GT4_MtfB-like"/>
    <property type="match status" value="1"/>
</dbReference>
<dbReference type="InterPro" id="IPR028098">
    <property type="entry name" value="Glyco_trans_4-like_N"/>
</dbReference>
<dbReference type="EMBL" id="CP102252">
    <property type="protein sequence ID" value="UWN63762.1"/>
    <property type="molecule type" value="Genomic_DNA"/>
</dbReference>
<dbReference type="Proteomes" id="UP001058267">
    <property type="component" value="Chromosome"/>
</dbReference>
<sequence length="360" mass="42043">MKILFDYQAFIQRYGGVPKYFVEMLKYFPKESFVLSVPFSDNQFLMESGLASPWHIAFDRGFKGKYRLYSQLGQIYSSYKICQGRYDIYHPTLYRIYGTKFLPKGKRLVVTIHDLNYSKIPNLYPNPIEYLPQKEIAIRADHIIAISQNTKKDLIEQWNIPENKITTIYHGISDKLMNLSENRLHSRRYILYVGYRAPYKNWRNCLIAYSRIAQKYSDVDLICTGSLFNKNEAVQIAKLGLNNRVIAVKASEVEMAILYRDAELFVYPSFYEGFGMPILEAMVYGCPVVLSNASCFPEIAGDAGAYFNPYKVEDIQYSMMKVLDDLHYRKELVKKGVDRIKMFSWKKCAEQHWALYKSLL</sequence>
<evidence type="ECO:0000313" key="5">
    <source>
        <dbReference type="Proteomes" id="UP001058267"/>
    </source>
</evidence>
<keyword evidence="5" id="KW-1185">Reference proteome</keyword>
<dbReference type="Pfam" id="PF13439">
    <property type="entry name" value="Glyco_transf_4"/>
    <property type="match status" value="1"/>
</dbReference>
<dbReference type="PANTHER" id="PTHR46401:SF2">
    <property type="entry name" value="GLYCOSYLTRANSFERASE WBBK-RELATED"/>
    <property type="match status" value="1"/>
</dbReference>
<dbReference type="Gene3D" id="3.40.50.2000">
    <property type="entry name" value="Glycogen Phosphorylase B"/>
    <property type="match status" value="2"/>
</dbReference>
<proteinExistence type="predicted"/>
<gene>
    <name evidence="4" type="ORF">NQ519_08215</name>
</gene>
<accession>A0ABY5V2Q3</accession>
<dbReference type="PANTHER" id="PTHR46401">
    <property type="entry name" value="GLYCOSYLTRANSFERASE WBBK-RELATED"/>
    <property type="match status" value="1"/>
</dbReference>
<dbReference type="RefSeq" id="WP_044118775.1">
    <property type="nucleotide sequence ID" value="NZ_CP102252.1"/>
</dbReference>
<evidence type="ECO:0000313" key="4">
    <source>
        <dbReference type="EMBL" id="UWN63762.1"/>
    </source>
</evidence>
<keyword evidence="1" id="KW-0808">Transferase</keyword>
<dbReference type="InterPro" id="IPR001296">
    <property type="entry name" value="Glyco_trans_1"/>
</dbReference>
<evidence type="ECO:0000259" key="2">
    <source>
        <dbReference type="Pfam" id="PF00534"/>
    </source>
</evidence>
<name>A0ABY5V2Q3_9BACT</name>